<feature type="transmembrane region" description="Helical" evidence="12">
    <location>
        <begin position="307"/>
        <end position="327"/>
    </location>
</feature>
<keyword evidence="5" id="KW-0597">Phosphoprotein</keyword>
<dbReference type="PANTHER" id="PTHR34220">
    <property type="entry name" value="SENSOR HISTIDINE KINASE YPDA"/>
    <property type="match status" value="1"/>
</dbReference>
<evidence type="ECO:0000256" key="3">
    <source>
        <dbReference type="ARBA" id="ARBA00012438"/>
    </source>
</evidence>
<dbReference type="InterPro" id="IPR003660">
    <property type="entry name" value="HAMP_dom"/>
</dbReference>
<keyword evidence="12" id="KW-0812">Transmembrane</keyword>
<dbReference type="SUPFAM" id="SSF158472">
    <property type="entry name" value="HAMP domain-like"/>
    <property type="match status" value="1"/>
</dbReference>
<comment type="catalytic activity">
    <reaction evidence="1">
        <text>ATP + protein L-histidine = ADP + protein N-phospho-L-histidine.</text>
        <dbReference type="EC" id="2.7.13.3"/>
    </reaction>
</comment>
<dbReference type="Pfam" id="PF02518">
    <property type="entry name" value="HATPase_c"/>
    <property type="match status" value="1"/>
</dbReference>
<dbReference type="InterPro" id="IPR005467">
    <property type="entry name" value="His_kinase_dom"/>
</dbReference>
<reference evidence="15 16" key="1">
    <citation type="submission" date="2020-08" db="EMBL/GenBank/DDBJ databases">
        <title>Cohnella phylogeny.</title>
        <authorList>
            <person name="Dunlap C."/>
        </authorList>
    </citation>
    <scope>NUCLEOTIDE SEQUENCE [LARGE SCALE GENOMIC DNA]</scope>
    <source>
        <strain evidence="15 16">DSM 25241</strain>
    </source>
</reference>
<dbReference type="PROSITE" id="PS50885">
    <property type="entry name" value="HAMP"/>
    <property type="match status" value="1"/>
</dbReference>
<evidence type="ECO:0000259" key="13">
    <source>
        <dbReference type="PROSITE" id="PS50109"/>
    </source>
</evidence>
<evidence type="ECO:0000256" key="12">
    <source>
        <dbReference type="SAM" id="Phobius"/>
    </source>
</evidence>
<evidence type="ECO:0000256" key="2">
    <source>
        <dbReference type="ARBA" id="ARBA00004651"/>
    </source>
</evidence>
<comment type="caution">
    <text evidence="15">The sequence shown here is derived from an EMBL/GenBank/DDBJ whole genome shotgun (WGS) entry which is preliminary data.</text>
</comment>
<dbReference type="CDD" id="cd06225">
    <property type="entry name" value="HAMP"/>
    <property type="match status" value="1"/>
</dbReference>
<evidence type="ECO:0000256" key="9">
    <source>
        <dbReference type="ARBA" id="ARBA00022840"/>
    </source>
</evidence>
<evidence type="ECO:0000256" key="4">
    <source>
        <dbReference type="ARBA" id="ARBA00022475"/>
    </source>
</evidence>
<dbReference type="GO" id="GO:0005886">
    <property type="term" value="C:plasma membrane"/>
    <property type="evidence" value="ECO:0007669"/>
    <property type="project" value="UniProtKB-SubCell"/>
</dbReference>
<dbReference type="InterPro" id="IPR010559">
    <property type="entry name" value="Sig_transdc_His_kin_internal"/>
</dbReference>
<feature type="domain" description="HAMP" evidence="14">
    <location>
        <begin position="328"/>
        <end position="380"/>
    </location>
</feature>
<evidence type="ECO:0000259" key="14">
    <source>
        <dbReference type="PROSITE" id="PS50885"/>
    </source>
</evidence>
<protein>
    <recommendedName>
        <fullName evidence="3">histidine kinase</fullName>
        <ecNumber evidence="3">2.7.13.3</ecNumber>
    </recommendedName>
</protein>
<dbReference type="Proteomes" id="UP000535838">
    <property type="component" value="Unassembled WGS sequence"/>
</dbReference>
<dbReference type="GO" id="GO:0000155">
    <property type="term" value="F:phosphorelay sensor kinase activity"/>
    <property type="evidence" value="ECO:0007669"/>
    <property type="project" value="InterPro"/>
</dbReference>
<evidence type="ECO:0000256" key="6">
    <source>
        <dbReference type="ARBA" id="ARBA00022679"/>
    </source>
</evidence>
<comment type="subcellular location">
    <subcellularLocation>
        <location evidence="2">Cell membrane</location>
        <topology evidence="2">Multi-pass membrane protein</topology>
    </subcellularLocation>
</comment>
<proteinExistence type="predicted"/>
<dbReference type="SMART" id="SM00304">
    <property type="entry name" value="HAMP"/>
    <property type="match status" value="1"/>
</dbReference>
<organism evidence="15 16">
    <name type="scientific">Cohnella thailandensis</name>
    <dbReference type="NCBI Taxonomy" id="557557"/>
    <lineage>
        <taxon>Bacteria</taxon>
        <taxon>Bacillati</taxon>
        <taxon>Bacillota</taxon>
        <taxon>Bacilli</taxon>
        <taxon>Bacillales</taxon>
        <taxon>Paenibacillaceae</taxon>
        <taxon>Cohnella</taxon>
    </lineage>
</organism>
<dbReference type="InterPro" id="IPR050640">
    <property type="entry name" value="Bact_2-comp_sensor_kinase"/>
</dbReference>
<keyword evidence="12" id="KW-1133">Transmembrane helix</keyword>
<dbReference type="AlphaFoldDB" id="A0A841SV91"/>
<keyword evidence="16" id="KW-1185">Reference proteome</keyword>
<evidence type="ECO:0000256" key="1">
    <source>
        <dbReference type="ARBA" id="ARBA00000085"/>
    </source>
</evidence>
<dbReference type="SUPFAM" id="SSF55874">
    <property type="entry name" value="ATPase domain of HSP90 chaperone/DNA topoisomerase II/histidine kinase"/>
    <property type="match status" value="1"/>
</dbReference>
<dbReference type="PANTHER" id="PTHR34220:SF7">
    <property type="entry name" value="SENSOR HISTIDINE KINASE YPDA"/>
    <property type="match status" value="1"/>
</dbReference>
<keyword evidence="11 12" id="KW-0472">Membrane</keyword>
<dbReference type="EMBL" id="JACJVQ010000008">
    <property type="protein sequence ID" value="MBB6634909.1"/>
    <property type="molecule type" value="Genomic_DNA"/>
</dbReference>
<dbReference type="PROSITE" id="PS50109">
    <property type="entry name" value="HIS_KIN"/>
    <property type="match status" value="1"/>
</dbReference>
<feature type="domain" description="Histidine kinase" evidence="13">
    <location>
        <begin position="487"/>
        <end position="589"/>
    </location>
</feature>
<evidence type="ECO:0000313" key="15">
    <source>
        <dbReference type="EMBL" id="MBB6634909.1"/>
    </source>
</evidence>
<gene>
    <name evidence="15" type="ORF">H7B67_12380</name>
</gene>
<keyword evidence="10" id="KW-0902">Two-component regulatory system</keyword>
<keyword evidence="8 15" id="KW-0418">Kinase</keyword>
<dbReference type="Pfam" id="PF00672">
    <property type="entry name" value="HAMP"/>
    <property type="match status" value="1"/>
</dbReference>
<dbReference type="EC" id="2.7.13.3" evidence="3"/>
<dbReference type="GO" id="GO:0005524">
    <property type="term" value="F:ATP binding"/>
    <property type="evidence" value="ECO:0007669"/>
    <property type="project" value="UniProtKB-KW"/>
</dbReference>
<dbReference type="Pfam" id="PF06580">
    <property type="entry name" value="His_kinase"/>
    <property type="match status" value="1"/>
</dbReference>
<keyword evidence="9" id="KW-0067">ATP-binding</keyword>
<dbReference type="Gene3D" id="6.10.340.10">
    <property type="match status" value="1"/>
</dbReference>
<name>A0A841SV91_9BACL</name>
<sequence length="598" mass="68222">MRRNVSALSHIRALPKGSARVKRFLSGKKYIPFTYKMLVPYLVLVLLTDIAVGYISFTMLVQSRTEMAETNIRTALEQTRNNIVYQMDEIKRMSNSLFLNTNFQNALQFRGDIVENMLKMRDDIVPYMKSPLQLYGNKLRLVLYPVNDSMLEIPGDDMTQPIGRSDYYVLSYRNIEHAEWFRSIASLNQDNIWIQIETDRELGNLSYFRKLVNSSGAPSVIGYVRVTARFDELLGNFDTFPIERGIALRLLDKATGTSVYERGEASGDARDGSYLLLTEDIPGSNFVIETRVPRSYLSQDASRMQRVIETVCLISFLVMAFIGYLVARLSGKKMKRIVTLVQSFQEGNFHKRIGFTGNDEFVFIADAFNRMARSIQELIRNVYEQGIHKKQAELDALQAQISPHFLYNTLSTIGSLANLGEADKVTQMVHGLSRFYRLTLNEGQVDISLDKEVEQVKTYLDIQRVKYADAFRVYYDIDPDILHIPVIKLILQPFVENIFKHAWFGESIAIRLTGKRLGDRIELKVIDNGIGMRPDTLRAMRSGSPDPTGYGLRNVEERIKLRYGNDYGIRIGSHYGAGTTVQLILPIDNAEIREDKGA</sequence>
<keyword evidence="4" id="KW-1003">Cell membrane</keyword>
<keyword evidence="7" id="KW-0547">Nucleotide-binding</keyword>
<dbReference type="PRINTS" id="PR00344">
    <property type="entry name" value="BCTRLSENSOR"/>
</dbReference>
<feature type="transmembrane region" description="Helical" evidence="12">
    <location>
        <begin position="38"/>
        <end position="61"/>
    </location>
</feature>
<accession>A0A841SV91</accession>
<dbReference type="InterPro" id="IPR003594">
    <property type="entry name" value="HATPase_dom"/>
</dbReference>
<evidence type="ECO:0000313" key="16">
    <source>
        <dbReference type="Proteomes" id="UP000535838"/>
    </source>
</evidence>
<evidence type="ECO:0000256" key="8">
    <source>
        <dbReference type="ARBA" id="ARBA00022777"/>
    </source>
</evidence>
<evidence type="ECO:0000256" key="11">
    <source>
        <dbReference type="ARBA" id="ARBA00023136"/>
    </source>
</evidence>
<evidence type="ECO:0000256" key="10">
    <source>
        <dbReference type="ARBA" id="ARBA00023012"/>
    </source>
</evidence>
<keyword evidence="6" id="KW-0808">Transferase</keyword>
<dbReference type="Gene3D" id="3.30.565.10">
    <property type="entry name" value="Histidine kinase-like ATPase, C-terminal domain"/>
    <property type="match status" value="1"/>
</dbReference>
<evidence type="ECO:0000256" key="5">
    <source>
        <dbReference type="ARBA" id="ARBA00022553"/>
    </source>
</evidence>
<evidence type="ECO:0000256" key="7">
    <source>
        <dbReference type="ARBA" id="ARBA00022741"/>
    </source>
</evidence>
<dbReference type="InterPro" id="IPR004358">
    <property type="entry name" value="Sig_transdc_His_kin-like_C"/>
</dbReference>
<dbReference type="InterPro" id="IPR036890">
    <property type="entry name" value="HATPase_C_sf"/>
</dbReference>